<dbReference type="Proteomes" id="UP000310506">
    <property type="component" value="Unassembled WGS sequence"/>
</dbReference>
<dbReference type="SUPFAM" id="SSF51445">
    <property type="entry name" value="(Trans)glycosidases"/>
    <property type="match status" value="1"/>
</dbReference>
<feature type="domain" description="Glycosyl hydrolase family 13 catalytic" evidence="3">
    <location>
        <begin position="142"/>
        <end position="525"/>
    </location>
</feature>
<reference evidence="4 5" key="1">
    <citation type="submission" date="2019-01" db="EMBL/GenBank/DDBJ databases">
        <title>Vagococcus silagei sp. nov. isolated from brewer's grain.</title>
        <authorList>
            <person name="Guu J.-R."/>
        </authorList>
    </citation>
    <scope>NUCLEOTIDE SEQUENCE [LARGE SCALE GENOMIC DNA]</scope>
    <source>
        <strain evidence="4 5">2B-2</strain>
    </source>
</reference>
<dbReference type="PANTHER" id="PTHR10357:SF210">
    <property type="entry name" value="MALTODEXTRIN GLUCOSIDASE"/>
    <property type="match status" value="1"/>
</dbReference>
<dbReference type="Pfam" id="PF00128">
    <property type="entry name" value="Alpha-amylase"/>
    <property type="match status" value="1"/>
</dbReference>
<dbReference type="PANTHER" id="PTHR10357">
    <property type="entry name" value="ALPHA-AMYLASE FAMILY MEMBER"/>
    <property type="match status" value="1"/>
</dbReference>
<dbReference type="InterPro" id="IPR017853">
    <property type="entry name" value="GH"/>
</dbReference>
<comment type="caution">
    <text evidence="4">The sequence shown here is derived from an EMBL/GenBank/DDBJ whole genome shotgun (WGS) entry which is preliminary data.</text>
</comment>
<evidence type="ECO:0000259" key="3">
    <source>
        <dbReference type="SMART" id="SM00642"/>
    </source>
</evidence>
<keyword evidence="1 4" id="KW-0378">Hydrolase</keyword>
<dbReference type="OrthoDB" id="9805159at2"/>
<dbReference type="CDD" id="cd11338">
    <property type="entry name" value="AmyAc_CMD"/>
    <property type="match status" value="1"/>
</dbReference>
<dbReference type="GO" id="GO:0016798">
    <property type="term" value="F:hydrolase activity, acting on glycosyl bonds"/>
    <property type="evidence" value="ECO:0007669"/>
    <property type="project" value="UniProtKB-KW"/>
</dbReference>
<dbReference type="EMBL" id="SDGV01000017">
    <property type="protein sequence ID" value="THB60956.1"/>
    <property type="molecule type" value="Genomic_DNA"/>
</dbReference>
<dbReference type="GO" id="GO:0005975">
    <property type="term" value="P:carbohydrate metabolic process"/>
    <property type="evidence" value="ECO:0007669"/>
    <property type="project" value="InterPro"/>
</dbReference>
<evidence type="ECO:0000256" key="2">
    <source>
        <dbReference type="ARBA" id="ARBA00023295"/>
    </source>
</evidence>
<keyword evidence="5" id="KW-1185">Reference proteome</keyword>
<proteinExistence type="predicted"/>
<dbReference type="SMART" id="SM00642">
    <property type="entry name" value="Aamy"/>
    <property type="match status" value="1"/>
</dbReference>
<dbReference type="InterPro" id="IPR045857">
    <property type="entry name" value="O16G_dom_2"/>
</dbReference>
<evidence type="ECO:0000313" key="4">
    <source>
        <dbReference type="EMBL" id="THB60956.1"/>
    </source>
</evidence>
<accession>A0A4S3B620</accession>
<dbReference type="Gene3D" id="3.90.400.10">
    <property type="entry name" value="Oligo-1,6-glucosidase, Domain 2"/>
    <property type="match status" value="1"/>
</dbReference>
<gene>
    <name evidence="4" type="ORF">ESZ54_08295</name>
</gene>
<organism evidence="4 5">
    <name type="scientific">Vagococcus silagei</name>
    <dbReference type="NCBI Taxonomy" id="2508885"/>
    <lineage>
        <taxon>Bacteria</taxon>
        <taxon>Bacillati</taxon>
        <taxon>Bacillota</taxon>
        <taxon>Bacilli</taxon>
        <taxon>Lactobacillales</taxon>
        <taxon>Enterococcaceae</taxon>
        <taxon>Vagococcus</taxon>
    </lineage>
</organism>
<dbReference type="AlphaFoldDB" id="A0A4S3B620"/>
<evidence type="ECO:0000256" key="1">
    <source>
        <dbReference type="ARBA" id="ARBA00022801"/>
    </source>
</evidence>
<protein>
    <submittedName>
        <fullName evidence="4">Glycoside hydrolase family 13 protein</fullName>
    </submittedName>
</protein>
<dbReference type="Gene3D" id="3.20.20.80">
    <property type="entry name" value="Glycosidases"/>
    <property type="match status" value="1"/>
</dbReference>
<sequence>MDIQYNSWLPKFKNPFGAVTENSSVEFNIKIDSKEYIKSVALVVRKETHRIETSEYMMEHSDVNQYKYHYQTDKGSGLYWYYFKITAYNEYGQEFCLYYGNSKNGGEGYQYTNEGAIIWYQLTCFETEDWAPEWYRDAIFYQIFPDRFYNGNAQKVINSPKKNTFIYGTEEDLPRYVKDENGDIDRWDFYGGNLKGIKAKIPYLKELGVTALYLNPIFEANSNHRYDTNNFFKIDPVLGTNEEFKDLVATLHDEGMHLILDGVFSHVGRNSQYFNYSGVHDELGAYQSPHSKYYNWFTFLNYPDEYEAWWGIMDLPQINKHDPSYQTFIYGPTNSVLSYWEDYKIDGWRLDVVDELPNDFIKGIRERMNDMSDQVLIGEVWEDASNKVAYGERKEYTSYSDLHGVMNYPLRDQILDLVNERKPIDEITLAMMQLKENYPTHFYQSLLNNIGTHDTKRILTECEGSFKKVALAIALLFMMPGVPCLYYGDEVGLAGQADPDNRRFFPWLNQNKVLTQVCQNWIVTRKSHDSLSKGDCQFMFNSDRSLFAIYRAVYHEESLCIFNFTDFEQEYILENWQSYGLNGVEVIEKMRRFDIPRRWISSHDSLFLVKQRVRN</sequence>
<name>A0A4S3B620_9ENTE</name>
<dbReference type="InterPro" id="IPR006047">
    <property type="entry name" value="GH13_cat_dom"/>
</dbReference>
<evidence type="ECO:0000313" key="5">
    <source>
        <dbReference type="Proteomes" id="UP000310506"/>
    </source>
</evidence>
<keyword evidence="2" id="KW-0326">Glycosidase</keyword>
<dbReference type="RefSeq" id="WP_136137201.1">
    <property type="nucleotide sequence ID" value="NZ_SDGV01000017.1"/>
</dbReference>